<gene>
    <name evidence="1" type="ORF">CLV36_1312</name>
</gene>
<protein>
    <submittedName>
        <fullName evidence="1">Uncharacterized protein</fullName>
    </submittedName>
</protein>
<reference evidence="1 2" key="1">
    <citation type="submission" date="2018-03" db="EMBL/GenBank/DDBJ databases">
        <title>Genomic Encyclopedia of Archaeal and Bacterial Type Strains, Phase II (KMG-II): from individual species to whole genera.</title>
        <authorList>
            <person name="Goeker M."/>
        </authorList>
    </citation>
    <scope>NUCLEOTIDE SEQUENCE [LARGE SCALE GENOMIC DNA]</scope>
    <source>
        <strain evidence="1 2">RHA1</strain>
    </source>
</reference>
<dbReference type="Proteomes" id="UP000238836">
    <property type="component" value="Unassembled WGS sequence"/>
</dbReference>
<evidence type="ECO:0000313" key="2">
    <source>
        <dbReference type="Proteomes" id="UP000238836"/>
    </source>
</evidence>
<comment type="caution">
    <text evidence="1">The sequence shown here is derived from an EMBL/GenBank/DDBJ whole genome shotgun (WGS) entry which is preliminary data.</text>
</comment>
<sequence length="70" mass="8581">MEEAEIRYWHDESKDQIHVIHIPSGKTKKIKGRKNVDRFLQVYQVTRDDCKRVRRGDDRLELFKRKWLGK</sequence>
<accession>A0ABX5EJF9</accession>
<proteinExistence type="predicted"/>
<keyword evidence="2" id="KW-1185">Reference proteome</keyword>
<dbReference type="RefSeq" id="WP_106343398.1">
    <property type="nucleotide sequence ID" value="NZ_PVTZ01000031.1"/>
</dbReference>
<dbReference type="EMBL" id="PVTZ01000031">
    <property type="protein sequence ID" value="PRZ11635.1"/>
    <property type="molecule type" value="Genomic_DNA"/>
</dbReference>
<organism evidence="1 2">
    <name type="scientific">Laceyella sediminis</name>
    <dbReference type="NCBI Taxonomy" id="573074"/>
    <lineage>
        <taxon>Bacteria</taxon>
        <taxon>Bacillati</taxon>
        <taxon>Bacillota</taxon>
        <taxon>Bacilli</taxon>
        <taxon>Bacillales</taxon>
        <taxon>Thermoactinomycetaceae</taxon>
        <taxon>Laceyella</taxon>
    </lineage>
</organism>
<evidence type="ECO:0000313" key="1">
    <source>
        <dbReference type="EMBL" id="PRZ11635.1"/>
    </source>
</evidence>
<name>A0ABX5EJF9_9BACL</name>